<evidence type="ECO:0000259" key="1">
    <source>
        <dbReference type="PROSITE" id="PS51725"/>
    </source>
</evidence>
<gene>
    <name evidence="2" type="ORF">HYN43_021915</name>
</gene>
<protein>
    <submittedName>
        <fullName evidence="2">Antibiotic biosynthesis monooxygenase</fullName>
    </submittedName>
</protein>
<reference evidence="2 3" key="1">
    <citation type="submission" date="2018-10" db="EMBL/GenBank/DDBJ databases">
        <title>Genome sequencing of Mucilaginibacter sp. HYN0043.</title>
        <authorList>
            <person name="Kim M."/>
            <person name="Yi H."/>
        </authorList>
    </citation>
    <scope>NUCLEOTIDE SEQUENCE [LARGE SCALE GENOMIC DNA]</scope>
    <source>
        <strain evidence="2 3">HYN0043</strain>
    </source>
</reference>
<dbReference type="InterPro" id="IPR050744">
    <property type="entry name" value="AI-2_Isomerase_LsrG"/>
</dbReference>
<keyword evidence="2" id="KW-0503">Monooxygenase</keyword>
<evidence type="ECO:0000313" key="3">
    <source>
        <dbReference type="Proteomes" id="UP000270046"/>
    </source>
</evidence>
<keyword evidence="2" id="KW-0560">Oxidoreductase</keyword>
<keyword evidence="3" id="KW-1185">Reference proteome</keyword>
<proteinExistence type="predicted"/>
<evidence type="ECO:0000313" key="2">
    <source>
        <dbReference type="EMBL" id="AYL97786.1"/>
    </source>
</evidence>
<dbReference type="OrthoDB" id="964493at2"/>
<feature type="domain" description="ABM" evidence="1">
    <location>
        <begin position="6"/>
        <end position="98"/>
    </location>
</feature>
<dbReference type="PROSITE" id="PS51725">
    <property type="entry name" value="ABM"/>
    <property type="match status" value="1"/>
</dbReference>
<dbReference type="KEGG" id="muh:HYN43_021915"/>
<name>A0A494VQF6_9SPHI</name>
<dbReference type="PANTHER" id="PTHR33336:SF3">
    <property type="entry name" value="ABM DOMAIN-CONTAINING PROTEIN"/>
    <property type="match status" value="1"/>
</dbReference>
<dbReference type="InterPro" id="IPR007138">
    <property type="entry name" value="ABM_dom"/>
</dbReference>
<sequence length="101" mass="11178">MEQQPVYVFAKWTVKQGELNTVLSLLAEVAQKSTAEEGNLFYNIHQSNTGPDTLILAEAYKDEAAVAAHRETAHFQNIVVGKIVPLLAEREVILTTRIDLG</sequence>
<dbReference type="GO" id="GO:0004497">
    <property type="term" value="F:monooxygenase activity"/>
    <property type="evidence" value="ECO:0007669"/>
    <property type="project" value="UniProtKB-KW"/>
</dbReference>
<dbReference type="GO" id="GO:0005829">
    <property type="term" value="C:cytosol"/>
    <property type="evidence" value="ECO:0007669"/>
    <property type="project" value="TreeGrafter"/>
</dbReference>
<dbReference type="RefSeq" id="WP_119406068.1">
    <property type="nucleotide sequence ID" value="NZ_CP032869.1"/>
</dbReference>
<dbReference type="AlphaFoldDB" id="A0A494VQF6"/>
<dbReference type="InterPro" id="IPR011008">
    <property type="entry name" value="Dimeric_a/b-barrel"/>
</dbReference>
<dbReference type="EMBL" id="CP032869">
    <property type="protein sequence ID" value="AYL97786.1"/>
    <property type="molecule type" value="Genomic_DNA"/>
</dbReference>
<dbReference type="Pfam" id="PF03992">
    <property type="entry name" value="ABM"/>
    <property type="match status" value="1"/>
</dbReference>
<accession>A0A494VQF6</accession>
<dbReference type="PANTHER" id="PTHR33336">
    <property type="entry name" value="QUINOL MONOOXYGENASE YGIN-RELATED"/>
    <property type="match status" value="1"/>
</dbReference>
<dbReference type="Proteomes" id="UP000270046">
    <property type="component" value="Chromosome"/>
</dbReference>
<dbReference type="Gene3D" id="3.30.70.100">
    <property type="match status" value="1"/>
</dbReference>
<dbReference type="SUPFAM" id="SSF54909">
    <property type="entry name" value="Dimeric alpha+beta barrel"/>
    <property type="match status" value="1"/>
</dbReference>
<organism evidence="2 3">
    <name type="scientific">Mucilaginibacter celer</name>
    <dbReference type="NCBI Taxonomy" id="2305508"/>
    <lineage>
        <taxon>Bacteria</taxon>
        <taxon>Pseudomonadati</taxon>
        <taxon>Bacteroidota</taxon>
        <taxon>Sphingobacteriia</taxon>
        <taxon>Sphingobacteriales</taxon>
        <taxon>Sphingobacteriaceae</taxon>
        <taxon>Mucilaginibacter</taxon>
    </lineage>
</organism>